<feature type="transmembrane region" description="Helical" evidence="6">
    <location>
        <begin position="135"/>
        <end position="156"/>
    </location>
</feature>
<name>A0ABS7S4B8_9MICO</name>
<evidence type="ECO:0000256" key="5">
    <source>
        <dbReference type="ARBA" id="ARBA00023136"/>
    </source>
</evidence>
<organism evidence="8 9">
    <name type="scientific">Occultella gossypii</name>
    <dbReference type="NCBI Taxonomy" id="2800820"/>
    <lineage>
        <taxon>Bacteria</taxon>
        <taxon>Bacillati</taxon>
        <taxon>Actinomycetota</taxon>
        <taxon>Actinomycetes</taxon>
        <taxon>Micrococcales</taxon>
        <taxon>Ruaniaceae</taxon>
        <taxon>Occultella</taxon>
    </lineage>
</organism>
<feature type="transmembrane region" description="Helical" evidence="6">
    <location>
        <begin position="415"/>
        <end position="438"/>
    </location>
</feature>
<feature type="transmembrane region" description="Helical" evidence="6">
    <location>
        <begin position="346"/>
        <end position="371"/>
    </location>
</feature>
<accession>A0ABS7S4B8</accession>
<gene>
    <name evidence="8" type="ORF">KCQ71_03420</name>
</gene>
<feature type="transmembrane region" description="Helical" evidence="6">
    <location>
        <begin position="320"/>
        <end position="340"/>
    </location>
</feature>
<dbReference type="InterPro" id="IPR011701">
    <property type="entry name" value="MFS"/>
</dbReference>
<dbReference type="PROSITE" id="PS50850">
    <property type="entry name" value="MFS"/>
    <property type="match status" value="1"/>
</dbReference>
<proteinExistence type="predicted"/>
<comment type="caution">
    <text evidence="8">The sequence shown here is derived from an EMBL/GenBank/DDBJ whole genome shotgun (WGS) entry which is preliminary data.</text>
</comment>
<comment type="subcellular location">
    <subcellularLocation>
        <location evidence="1">Cell membrane</location>
        <topology evidence="1">Multi-pass membrane protein</topology>
    </subcellularLocation>
</comment>
<keyword evidence="4 6" id="KW-1133">Transmembrane helix</keyword>
<dbReference type="EMBL" id="JAGSHT010000003">
    <property type="protein sequence ID" value="MBZ2195194.1"/>
    <property type="molecule type" value="Genomic_DNA"/>
</dbReference>
<evidence type="ECO:0000256" key="3">
    <source>
        <dbReference type="ARBA" id="ARBA00022692"/>
    </source>
</evidence>
<feature type="transmembrane region" description="Helical" evidence="6">
    <location>
        <begin position="197"/>
        <end position="219"/>
    </location>
</feature>
<dbReference type="RefSeq" id="WP_223402867.1">
    <property type="nucleotide sequence ID" value="NZ_JAGSHT010000003.1"/>
</dbReference>
<reference evidence="8 9" key="1">
    <citation type="submission" date="2021-04" db="EMBL/GenBank/DDBJ databases">
        <title>Ruania sp. nov., isolated from sandy soil of mangrove forest.</title>
        <authorList>
            <person name="Ge X."/>
            <person name="Huang R."/>
            <person name="Liu W."/>
        </authorList>
    </citation>
    <scope>NUCLEOTIDE SEQUENCE [LARGE SCALE GENOMIC DNA]</scope>
    <source>
        <strain evidence="8 9">N2-46</strain>
    </source>
</reference>
<feature type="domain" description="Major facilitator superfamily (MFS) profile" evidence="7">
    <location>
        <begin position="44"/>
        <end position="439"/>
    </location>
</feature>
<dbReference type="InterPro" id="IPR044770">
    <property type="entry name" value="MFS_spinster-like"/>
</dbReference>
<evidence type="ECO:0000256" key="4">
    <source>
        <dbReference type="ARBA" id="ARBA00022989"/>
    </source>
</evidence>
<keyword evidence="2" id="KW-0813">Transport</keyword>
<dbReference type="PANTHER" id="PTHR23505">
    <property type="entry name" value="SPINSTER"/>
    <property type="match status" value="1"/>
</dbReference>
<evidence type="ECO:0000256" key="6">
    <source>
        <dbReference type="SAM" id="Phobius"/>
    </source>
</evidence>
<dbReference type="InterPro" id="IPR036259">
    <property type="entry name" value="MFS_trans_sf"/>
</dbReference>
<feature type="transmembrane region" description="Helical" evidence="6">
    <location>
        <begin position="383"/>
        <end position="403"/>
    </location>
</feature>
<dbReference type="InterPro" id="IPR020846">
    <property type="entry name" value="MFS_dom"/>
</dbReference>
<dbReference type="Proteomes" id="UP000826651">
    <property type="component" value="Unassembled WGS sequence"/>
</dbReference>
<feature type="transmembrane region" description="Helical" evidence="6">
    <location>
        <begin position="287"/>
        <end position="311"/>
    </location>
</feature>
<keyword evidence="3 6" id="KW-0812">Transmembrane</keyword>
<dbReference type="SUPFAM" id="SSF103473">
    <property type="entry name" value="MFS general substrate transporter"/>
    <property type="match status" value="1"/>
</dbReference>
<feature type="transmembrane region" description="Helical" evidence="6">
    <location>
        <begin position="251"/>
        <end position="275"/>
    </location>
</feature>
<evidence type="ECO:0000313" key="9">
    <source>
        <dbReference type="Proteomes" id="UP000826651"/>
    </source>
</evidence>
<feature type="transmembrane region" description="Helical" evidence="6">
    <location>
        <begin position="168"/>
        <end position="191"/>
    </location>
</feature>
<evidence type="ECO:0000256" key="1">
    <source>
        <dbReference type="ARBA" id="ARBA00004651"/>
    </source>
</evidence>
<keyword evidence="9" id="KW-1185">Reference proteome</keyword>
<evidence type="ECO:0000256" key="2">
    <source>
        <dbReference type="ARBA" id="ARBA00022448"/>
    </source>
</evidence>
<dbReference type="Pfam" id="PF07690">
    <property type="entry name" value="MFS_1"/>
    <property type="match status" value="1"/>
</dbReference>
<evidence type="ECO:0000259" key="7">
    <source>
        <dbReference type="PROSITE" id="PS50850"/>
    </source>
</evidence>
<protein>
    <submittedName>
        <fullName evidence="8">MFS transporter</fullName>
    </submittedName>
</protein>
<sequence length="457" mass="47992">MSVLDEVKVAAAASTAAAPGEVAAASVAGSATSEAPETKGRGKAVGALSIAGAIDNSENSLINTFFPLIRDAFGLSLGALGILASLARFARMIFGPAWALAADRFGRKKVLFIVTGVWGLWTAAGGLAPNFTWLVILYGIGVIGTVASEPIVNGLLGDMFDDKTRGRAFGTVRGIGSVLGMALGPAIALFANDPNGWRYGMFTMGGLSVLSGVLILLFVKEPERKSSISDDPDVGRFKITDAAKLFKIPTIGLLAGMLPLVTSLVLFSFFVTYMVDVRGWDIPGAAILWSVFAAGMAVSAFVGGLLGDLFVRKFGAKGRIILMQIYLVAMAGMSYVALQMDWGKGVAVYAVIFTFGLIASVGFSACVLPMVSTVAPKQLSATAFAVLFSLIQGAISALMTLAMGFLSDVLGLQQVMLYLVTVPYLINAGYWFLFYRVYPKDAAKQAERTAAIEAGTF</sequence>
<dbReference type="Gene3D" id="1.20.1250.20">
    <property type="entry name" value="MFS general substrate transporter like domains"/>
    <property type="match status" value="1"/>
</dbReference>
<keyword evidence="5 6" id="KW-0472">Membrane</keyword>
<dbReference type="PANTHER" id="PTHR23505:SF52">
    <property type="entry name" value="MAJOR FACILITATOR SUPERFAMILY PROTEIN"/>
    <property type="match status" value="1"/>
</dbReference>
<feature type="transmembrane region" description="Helical" evidence="6">
    <location>
        <begin position="110"/>
        <end position="129"/>
    </location>
</feature>
<feature type="transmembrane region" description="Helical" evidence="6">
    <location>
        <begin position="72"/>
        <end position="90"/>
    </location>
</feature>
<evidence type="ECO:0000313" key="8">
    <source>
        <dbReference type="EMBL" id="MBZ2195194.1"/>
    </source>
</evidence>